<feature type="transmembrane region" description="Helical" evidence="6">
    <location>
        <begin position="103"/>
        <end position="124"/>
    </location>
</feature>
<keyword evidence="9" id="KW-1185">Reference proteome</keyword>
<comment type="similarity">
    <text evidence="2">Belongs to the GtrA family.</text>
</comment>
<dbReference type="InterPro" id="IPR007267">
    <property type="entry name" value="GtrA_DPMS_TM"/>
</dbReference>
<proteinExistence type="inferred from homology"/>
<dbReference type="Proteomes" id="UP000594455">
    <property type="component" value="Chromosome"/>
</dbReference>
<evidence type="ECO:0000256" key="3">
    <source>
        <dbReference type="ARBA" id="ARBA00022692"/>
    </source>
</evidence>
<evidence type="ECO:0000256" key="1">
    <source>
        <dbReference type="ARBA" id="ARBA00004141"/>
    </source>
</evidence>
<evidence type="ECO:0000256" key="2">
    <source>
        <dbReference type="ARBA" id="ARBA00009399"/>
    </source>
</evidence>
<comment type="subcellular location">
    <subcellularLocation>
        <location evidence="1">Membrane</location>
        <topology evidence="1">Multi-pass membrane protein</topology>
    </subcellularLocation>
</comment>
<dbReference type="AlphaFoldDB" id="A0A7T1FA48"/>
<dbReference type="PANTHER" id="PTHR38459">
    <property type="entry name" value="PROPHAGE BACTOPRENOL-LINKED GLUCOSE TRANSLOCASE HOMOLOG"/>
    <property type="match status" value="1"/>
</dbReference>
<evidence type="ECO:0000256" key="6">
    <source>
        <dbReference type="SAM" id="Phobius"/>
    </source>
</evidence>
<feature type="domain" description="GtrA/DPMS transmembrane" evidence="7">
    <location>
        <begin position="12"/>
        <end position="123"/>
    </location>
</feature>
<keyword evidence="5 6" id="KW-0472">Membrane</keyword>
<protein>
    <submittedName>
        <fullName evidence="8">GtrA family protein</fullName>
    </submittedName>
</protein>
<dbReference type="KEGG" id="sllo:ISP08_02730"/>
<keyword evidence="3 6" id="KW-0812">Transmembrane</keyword>
<organism evidence="8 9">
    <name type="scientific">Staphylococcus lloydii</name>
    <dbReference type="NCBI Taxonomy" id="2781774"/>
    <lineage>
        <taxon>Bacteria</taxon>
        <taxon>Bacillati</taxon>
        <taxon>Bacillota</taxon>
        <taxon>Bacilli</taxon>
        <taxon>Bacillales</taxon>
        <taxon>Staphylococcaceae</taxon>
        <taxon>Staphylococcus</taxon>
    </lineage>
</organism>
<feature type="transmembrane region" description="Helical" evidence="6">
    <location>
        <begin position="75"/>
        <end position="97"/>
    </location>
</feature>
<name>A0A7T1FA48_9STAP</name>
<evidence type="ECO:0000313" key="8">
    <source>
        <dbReference type="EMBL" id="QPM75668.1"/>
    </source>
</evidence>
<keyword evidence="4 6" id="KW-1133">Transmembrane helix</keyword>
<evidence type="ECO:0000313" key="9">
    <source>
        <dbReference type="Proteomes" id="UP000594455"/>
    </source>
</evidence>
<sequence>MKITQTQYEVIKFIIVGGINTLNYYIIYLLLLKLLGVNYLVSHITGFIVAFIISYYLNCYFVYKVQPTWKKFIQFPITQVINMGMQTGLLYVFVHWLHISSVIAPFIGLVVTIPITFVLSKYILKDD</sequence>
<dbReference type="InterPro" id="IPR051401">
    <property type="entry name" value="GtrA_CellWall_Glycosyl"/>
</dbReference>
<gene>
    <name evidence="8" type="ORF">ISP08_02730</name>
</gene>
<reference evidence="8 9" key="1">
    <citation type="submission" date="2020-10" db="EMBL/GenBank/DDBJ databases">
        <title>Closed genome sequences of Staphylococcus lloydii sp. nov. and Staphylococcus durrellii sp. nov. Isolated from Captive Fruit Bats (Pteropus livingstonii).</title>
        <authorList>
            <person name="Fountain K."/>
        </authorList>
    </citation>
    <scope>NUCLEOTIDE SEQUENCE [LARGE SCALE GENOMIC DNA]</scope>
    <source>
        <strain evidence="8 9">23_2_7_LY</strain>
    </source>
</reference>
<evidence type="ECO:0000259" key="7">
    <source>
        <dbReference type="Pfam" id="PF04138"/>
    </source>
</evidence>
<dbReference type="GO" id="GO:0005886">
    <property type="term" value="C:plasma membrane"/>
    <property type="evidence" value="ECO:0007669"/>
    <property type="project" value="TreeGrafter"/>
</dbReference>
<evidence type="ECO:0000256" key="5">
    <source>
        <dbReference type="ARBA" id="ARBA00023136"/>
    </source>
</evidence>
<dbReference type="GO" id="GO:0000271">
    <property type="term" value="P:polysaccharide biosynthetic process"/>
    <property type="evidence" value="ECO:0007669"/>
    <property type="project" value="InterPro"/>
</dbReference>
<dbReference type="PANTHER" id="PTHR38459:SF1">
    <property type="entry name" value="PROPHAGE BACTOPRENOL-LINKED GLUCOSE TRANSLOCASE HOMOLOG"/>
    <property type="match status" value="1"/>
</dbReference>
<accession>A0A7T1FA48</accession>
<feature type="transmembrane region" description="Helical" evidence="6">
    <location>
        <begin position="44"/>
        <end position="63"/>
    </location>
</feature>
<evidence type="ECO:0000256" key="4">
    <source>
        <dbReference type="ARBA" id="ARBA00022989"/>
    </source>
</evidence>
<dbReference type="Pfam" id="PF04138">
    <property type="entry name" value="GtrA_DPMS_TM"/>
    <property type="match status" value="1"/>
</dbReference>
<dbReference type="EMBL" id="CP064056">
    <property type="protein sequence ID" value="QPM75668.1"/>
    <property type="molecule type" value="Genomic_DNA"/>
</dbReference>
<dbReference type="RefSeq" id="WP_195719287.1">
    <property type="nucleotide sequence ID" value="NZ_CP064056.1"/>
</dbReference>
<feature type="transmembrane region" description="Helical" evidence="6">
    <location>
        <begin position="12"/>
        <end position="32"/>
    </location>
</feature>